<organism evidence="1 2">
    <name type="scientific">Thermococcus barophilus (strain DSM 11836 / MP)</name>
    <dbReference type="NCBI Taxonomy" id="391623"/>
    <lineage>
        <taxon>Archaea</taxon>
        <taxon>Methanobacteriati</taxon>
        <taxon>Methanobacteriota</taxon>
        <taxon>Thermococci</taxon>
        <taxon>Thermococcales</taxon>
        <taxon>Thermococcaceae</taxon>
        <taxon>Thermococcus</taxon>
    </lineage>
</organism>
<reference evidence="1 2" key="1">
    <citation type="journal article" date="2011" name="J. Bacteriol.">
        <title>Complete genome sequence of the hyperthermophilic, piezophilic, heterotrophic, and carboxydotrophic archaeon Thermococcus barophilus MP.</title>
        <authorList>
            <person name="Vannier P."/>
            <person name="Marteinsson V.T."/>
            <person name="Fridjonsson O.H."/>
            <person name="Oger P."/>
            <person name="Jebbar M."/>
        </authorList>
    </citation>
    <scope>NUCLEOTIDE SEQUENCE [LARGE SCALE GENOMIC DNA]</scope>
    <source>
        <strain evidence="2">DSM 11836 / MP</strain>
    </source>
</reference>
<gene>
    <name evidence="1" type="ordered locus">TERMP_00829</name>
</gene>
<dbReference type="KEGG" id="tba:TERMP_00829"/>
<dbReference type="Proteomes" id="UP000007478">
    <property type="component" value="Chromosome"/>
</dbReference>
<dbReference type="GeneID" id="10041147"/>
<dbReference type="PATRIC" id="fig|391623.17.peg.831"/>
<name>F0LLM9_THEBM</name>
<dbReference type="EMBL" id="CP002372">
    <property type="protein sequence ID" value="ADT83806.1"/>
    <property type="molecule type" value="Genomic_DNA"/>
</dbReference>
<dbReference type="eggNOG" id="arCOG03789">
    <property type="taxonomic scope" value="Archaea"/>
</dbReference>
<sequence length="230" mass="26825">MVEKVSYLMEHFSKIKPGEIVLIEYTPDSFYPIAFYVLATYSLKLGLPLLIDDILDTLHLYKTYLDFAGLNTDFLYSEDVFVLKIGGHKEVGNVVSEIRLTGEFYIQYENYKAAFDSILSQRDFFINIVLGFDRLTDLYPSYQRYLFLLTRTHYLGNKRRTAFYFVNRELLKKTPLVLPIFEEISTSVVRLEKEGNTILVTFLKSPYPSLVGSQFKFSIEEMLNYLKEGL</sequence>
<dbReference type="Pfam" id="PF03192">
    <property type="entry name" value="DUF257"/>
    <property type="match status" value="1"/>
</dbReference>
<evidence type="ECO:0008006" key="3">
    <source>
        <dbReference type="Google" id="ProtNLM"/>
    </source>
</evidence>
<dbReference type="AlphaFoldDB" id="F0LLM9"/>
<evidence type="ECO:0000313" key="1">
    <source>
        <dbReference type="EMBL" id="ADT83806.1"/>
    </source>
</evidence>
<dbReference type="OrthoDB" id="86053at2157"/>
<dbReference type="Gene3D" id="3.40.50.11570">
    <property type="entry name" value="Protein of unknown function DUF257"/>
    <property type="match status" value="1"/>
</dbReference>
<dbReference type="HOGENOM" id="CLU_102063_2_0_2"/>
<dbReference type="InterPro" id="IPR005489">
    <property type="entry name" value="DUF257"/>
</dbReference>
<keyword evidence="2" id="KW-1185">Reference proteome</keyword>
<protein>
    <recommendedName>
        <fullName evidence="3">KaiC-like domain-containing protein</fullName>
    </recommendedName>
</protein>
<dbReference type="RefSeq" id="WP_013467104.1">
    <property type="nucleotide sequence ID" value="NC_014804.1"/>
</dbReference>
<accession>F0LLM9</accession>
<evidence type="ECO:0000313" key="2">
    <source>
        <dbReference type="Proteomes" id="UP000007478"/>
    </source>
</evidence>
<proteinExistence type="predicted"/>